<dbReference type="InterPro" id="IPR027417">
    <property type="entry name" value="P-loop_NTPase"/>
</dbReference>
<keyword evidence="3" id="KW-0040">ANK repeat</keyword>
<proteinExistence type="predicted"/>
<reference evidence="5 6" key="1">
    <citation type="submission" date="2020-01" db="EMBL/GenBank/DDBJ databases">
        <authorList>
            <consortium name="DOE Joint Genome Institute"/>
            <person name="Haridas S."/>
            <person name="Albert R."/>
            <person name="Binder M."/>
            <person name="Bloem J."/>
            <person name="Labutti K."/>
            <person name="Salamov A."/>
            <person name="Andreopoulos B."/>
            <person name="Baker S.E."/>
            <person name="Barry K."/>
            <person name="Bills G."/>
            <person name="Bluhm B.H."/>
            <person name="Cannon C."/>
            <person name="Castanera R."/>
            <person name="Culley D.E."/>
            <person name="Daum C."/>
            <person name="Ezra D."/>
            <person name="Gonzalez J.B."/>
            <person name="Henrissat B."/>
            <person name="Kuo A."/>
            <person name="Liang C."/>
            <person name="Lipzen A."/>
            <person name="Lutzoni F."/>
            <person name="Magnuson J."/>
            <person name="Mondo S."/>
            <person name="Nolan M."/>
            <person name="Ohm R."/>
            <person name="Pangilinan J."/>
            <person name="Park H.-J.H."/>
            <person name="Ramirez L."/>
            <person name="Alfaro M."/>
            <person name="Sun H."/>
            <person name="Tritt A."/>
            <person name="Yoshinaga Y."/>
            <person name="Zwiers L.-H.L."/>
            <person name="Turgeon B.G."/>
            <person name="Goodwin S.B."/>
            <person name="Spatafora J.W."/>
            <person name="Crous P.W."/>
            <person name="Grigoriev I.V."/>
        </authorList>
    </citation>
    <scope>NUCLEOTIDE SEQUENCE [LARGE SCALE GENOMIC DNA]</scope>
    <source>
        <strain evidence="5 6">CBS 611.86</strain>
    </source>
</reference>
<dbReference type="Gene3D" id="1.25.40.20">
    <property type="entry name" value="Ankyrin repeat-containing domain"/>
    <property type="match status" value="1"/>
</dbReference>
<keyword evidence="2" id="KW-0067">ATP-binding</keyword>
<feature type="repeat" description="ANK" evidence="3">
    <location>
        <begin position="72"/>
        <end position="104"/>
    </location>
</feature>
<dbReference type="GO" id="GO:0005524">
    <property type="term" value="F:ATP binding"/>
    <property type="evidence" value="ECO:0007669"/>
    <property type="project" value="UniProtKB-KW"/>
</dbReference>
<dbReference type="InterPro" id="IPR003593">
    <property type="entry name" value="AAA+_ATPase"/>
</dbReference>
<dbReference type="GO" id="GO:0034605">
    <property type="term" value="P:cellular response to heat"/>
    <property type="evidence" value="ECO:0007669"/>
    <property type="project" value="TreeGrafter"/>
</dbReference>
<dbReference type="SUPFAM" id="SSF52540">
    <property type="entry name" value="P-loop containing nucleoside triphosphate hydrolases"/>
    <property type="match status" value="1"/>
</dbReference>
<dbReference type="Gene3D" id="3.40.50.300">
    <property type="entry name" value="P-loop containing nucleotide triphosphate hydrolases"/>
    <property type="match status" value="1"/>
</dbReference>
<dbReference type="InterPro" id="IPR002110">
    <property type="entry name" value="Ankyrin_rpt"/>
</dbReference>
<dbReference type="InterPro" id="IPR001270">
    <property type="entry name" value="ClpA/B"/>
</dbReference>
<evidence type="ECO:0000256" key="1">
    <source>
        <dbReference type="ARBA" id="ARBA00022741"/>
    </source>
</evidence>
<dbReference type="EMBL" id="JAADJZ010000005">
    <property type="protein sequence ID" value="KAF2874883.1"/>
    <property type="molecule type" value="Genomic_DNA"/>
</dbReference>
<dbReference type="Proteomes" id="UP000481861">
    <property type="component" value="Unassembled WGS sequence"/>
</dbReference>
<evidence type="ECO:0000256" key="2">
    <source>
        <dbReference type="ARBA" id="ARBA00022840"/>
    </source>
</evidence>
<dbReference type="InterPro" id="IPR003959">
    <property type="entry name" value="ATPase_AAA_core"/>
</dbReference>
<dbReference type="Pfam" id="PF07724">
    <property type="entry name" value="AAA_2"/>
    <property type="match status" value="1"/>
</dbReference>
<dbReference type="InterPro" id="IPR050130">
    <property type="entry name" value="ClpA_ClpB"/>
</dbReference>
<organism evidence="5 6">
    <name type="scientific">Massariosphaeria phaeospora</name>
    <dbReference type="NCBI Taxonomy" id="100035"/>
    <lineage>
        <taxon>Eukaryota</taxon>
        <taxon>Fungi</taxon>
        <taxon>Dikarya</taxon>
        <taxon>Ascomycota</taxon>
        <taxon>Pezizomycotina</taxon>
        <taxon>Dothideomycetes</taxon>
        <taxon>Pleosporomycetidae</taxon>
        <taxon>Pleosporales</taxon>
        <taxon>Pleosporales incertae sedis</taxon>
        <taxon>Massariosphaeria</taxon>
    </lineage>
</organism>
<dbReference type="GO" id="GO:0016887">
    <property type="term" value="F:ATP hydrolysis activity"/>
    <property type="evidence" value="ECO:0007669"/>
    <property type="project" value="InterPro"/>
</dbReference>
<dbReference type="PANTHER" id="PTHR11638:SF18">
    <property type="entry name" value="HEAT SHOCK PROTEIN 104"/>
    <property type="match status" value="1"/>
</dbReference>
<dbReference type="PROSITE" id="PS50088">
    <property type="entry name" value="ANK_REPEAT"/>
    <property type="match status" value="1"/>
</dbReference>
<sequence>MDLLDKCALKDWRLIDKDKPVDEQLQDGRSAAKVNATLLCAAITHNCSVNAVKLYLEHYREEGEEFQAVMHRATSALYYAIARNLPELVSLLLEYGLHPDGKDTDFIPPIAFAIIYGYAKLQNTTEIVKILLAAGVDPRTIPEDMWINYLDQPQKGEPEPTTTKDPVTKWMAKLDDSRARLVPALNLSQRYYLFRASQIPRPTTRSKQLADMHDVTKLFKAPYHLIGQSFAVNTIQTLALHHIAMTIDEPSPLILAFAGPPGHGKTELAEQLGGLLSIKHVVIDCSHMSTDTELFGSKNGYIRCQEGSRLNNFLAQNNGLCSVVFLDEIDKSQAEVYNSLLTVFSEGRYEDRRTNRVLDCNKTIWILASNLGDEVIADYYERTMKTKKEEEKATVDISPLITDLRDLFIGQFSAPLVSRIDDIIPFFPFSLGEQAVVAHKFLLKFSDKICKNIDLRPEVKRHMGHCVLSVQDDGKLCKFMAESGYDRTSGARGLKREAVKIQGLTRTSYNAVEGEVTEELNNGPLQKFEAKLIKLPNNKFEIGVTREYAEGFYSQY</sequence>
<dbReference type="InterPro" id="IPR036770">
    <property type="entry name" value="Ankyrin_rpt-contain_sf"/>
</dbReference>
<evidence type="ECO:0000259" key="4">
    <source>
        <dbReference type="SMART" id="SM00382"/>
    </source>
</evidence>
<dbReference type="AlphaFoldDB" id="A0A7C8MGM1"/>
<dbReference type="SUPFAM" id="SSF48403">
    <property type="entry name" value="Ankyrin repeat"/>
    <property type="match status" value="1"/>
</dbReference>
<dbReference type="GO" id="GO:0005737">
    <property type="term" value="C:cytoplasm"/>
    <property type="evidence" value="ECO:0007669"/>
    <property type="project" value="TreeGrafter"/>
</dbReference>
<protein>
    <submittedName>
        <fullName evidence="5">P-loop containing nucleoside triphosphate hydrolase protein</fullName>
    </submittedName>
</protein>
<dbReference type="PANTHER" id="PTHR11638">
    <property type="entry name" value="ATP-DEPENDENT CLP PROTEASE"/>
    <property type="match status" value="1"/>
</dbReference>
<accession>A0A7C8MGM1</accession>
<evidence type="ECO:0000313" key="5">
    <source>
        <dbReference type="EMBL" id="KAF2874883.1"/>
    </source>
</evidence>
<keyword evidence="6" id="KW-1185">Reference proteome</keyword>
<keyword evidence="5" id="KW-0378">Hydrolase</keyword>
<evidence type="ECO:0000256" key="3">
    <source>
        <dbReference type="PROSITE-ProRule" id="PRU00023"/>
    </source>
</evidence>
<keyword evidence="1" id="KW-0547">Nucleotide-binding</keyword>
<feature type="domain" description="AAA+ ATPase" evidence="4">
    <location>
        <begin position="251"/>
        <end position="390"/>
    </location>
</feature>
<evidence type="ECO:0000313" key="6">
    <source>
        <dbReference type="Proteomes" id="UP000481861"/>
    </source>
</evidence>
<dbReference type="PRINTS" id="PR00300">
    <property type="entry name" value="CLPPROTEASEA"/>
</dbReference>
<comment type="caution">
    <text evidence="5">The sequence shown here is derived from an EMBL/GenBank/DDBJ whole genome shotgun (WGS) entry which is preliminary data.</text>
</comment>
<dbReference type="OrthoDB" id="47330at2759"/>
<gene>
    <name evidence="5" type="ORF">BDV95DRAFT_301608</name>
</gene>
<name>A0A7C8MGM1_9PLEO</name>
<dbReference type="SMART" id="SM00382">
    <property type="entry name" value="AAA"/>
    <property type="match status" value="1"/>
</dbReference>